<protein>
    <submittedName>
        <fullName evidence="1">Uncharacterized protein</fullName>
    </submittedName>
</protein>
<sequence>MNKPSVLIAVGCSWVAGAYMDTDPATTEFVFDYKVDKKFRDQYSFAGLLQQKLNLDQIHFVARDGASNDNQLRNLLAYLDTHRQDWSDIFVLWGLTSIYRWEIYSNSLGRIEDSAYGRTLQNEIIEEETKYYFSHFWNKEFELEKLGNSVALLNGYLNNLGIKHLFVNSFQGYSAEDLKIKNISPEWFYMPDDSSNDLLSMLCKSNDIEVAKSKMPWLNLVRPKESQFNTKAVRELQKHGWLDVATSHPTVKAHSLIADKLYNYIKDLS</sequence>
<proteinExistence type="predicted"/>
<reference evidence="1" key="1">
    <citation type="submission" date="2020-04" db="EMBL/GenBank/DDBJ databases">
        <authorList>
            <person name="Chiriac C."/>
            <person name="Salcher M."/>
            <person name="Ghai R."/>
            <person name="Kavagutti S V."/>
        </authorList>
    </citation>
    <scope>NUCLEOTIDE SEQUENCE</scope>
</reference>
<name>A0A6J5LBT9_9CAUD</name>
<organism evidence="1">
    <name type="scientific">uncultured Caudovirales phage</name>
    <dbReference type="NCBI Taxonomy" id="2100421"/>
    <lineage>
        <taxon>Viruses</taxon>
        <taxon>Duplodnaviria</taxon>
        <taxon>Heunggongvirae</taxon>
        <taxon>Uroviricota</taxon>
        <taxon>Caudoviricetes</taxon>
        <taxon>Peduoviridae</taxon>
        <taxon>Maltschvirus</taxon>
        <taxon>Maltschvirus maltsch</taxon>
    </lineage>
</organism>
<evidence type="ECO:0000313" key="1">
    <source>
        <dbReference type="EMBL" id="CAB4129179.1"/>
    </source>
</evidence>
<dbReference type="EMBL" id="LR796233">
    <property type="protein sequence ID" value="CAB4129179.1"/>
    <property type="molecule type" value="Genomic_DNA"/>
</dbReference>
<accession>A0A6J5LBT9</accession>
<gene>
    <name evidence="1" type="ORF">UFOVP112_277</name>
</gene>